<dbReference type="GO" id="GO:0009252">
    <property type="term" value="P:peptidoglycan biosynthetic process"/>
    <property type="evidence" value="ECO:0007669"/>
    <property type="project" value="UniProtKB-UniRule"/>
</dbReference>
<keyword evidence="7 10" id="KW-0573">Peptidoglycan synthesis</keyword>
<dbReference type="Gene3D" id="3.90.190.20">
    <property type="entry name" value="Mur ligase, C-terminal domain"/>
    <property type="match status" value="1"/>
</dbReference>
<dbReference type="GO" id="GO:0051301">
    <property type="term" value="P:cell division"/>
    <property type="evidence" value="ECO:0007669"/>
    <property type="project" value="UniProtKB-KW"/>
</dbReference>
<keyword evidence="4 10" id="KW-0547">Nucleotide-binding</keyword>
<feature type="domain" description="Mur ligase C-terminal" evidence="13">
    <location>
        <begin position="315"/>
        <end position="441"/>
    </location>
</feature>
<feature type="domain" description="Mur ligase central" evidence="14">
    <location>
        <begin position="108"/>
        <end position="293"/>
    </location>
</feature>
<evidence type="ECO:0000256" key="11">
    <source>
        <dbReference type="RuleBase" id="RU004136"/>
    </source>
</evidence>
<feature type="domain" description="Mur ligase N-terminal catalytic" evidence="12">
    <location>
        <begin position="26"/>
        <end position="92"/>
    </location>
</feature>
<dbReference type="AlphaFoldDB" id="A0A7V0T418"/>
<comment type="function">
    <text evidence="10 11">Involved in cell wall formation. Catalyzes the final step in the synthesis of UDP-N-acetylmuramoyl-pentapeptide, the precursor of murein.</text>
</comment>
<sequence>MKGFDAAEALAATDGRAVGTVAGPLSGVSIDSRRTRRGELFVAIAGERFNGHHYVDDAIAAGARAAVISDERFVPRAGPAILVPDTRRALLAIAAAWRAKLKARVVAVTGSNGKTTVRSMLACILRDRRRVVEAEANFNNDIGIPLTLFRLDRKTEVGVLEIEMNEIGGTRRLADACRPIVGVVTNIGDSHLEMMGDRTNVAREKAELVEALPEDGVAVLNADDALVRETVRPRARCRRLEYGFGPDAEVRADEIRNEGLEGLRFRLQGRYEVRLRLPGMHNVSNCLAACAAAHALGVDYAAMPAALERFEAPAGRLRVFRLAEGITLIDDSYNANPQSMTAAIDLLCHSVPEGRRVAFLGDMLELGSIAMEAHTRLGVRAVGCLDRVAFVGRLGQHALAVAIRRGLKPGRIRLYPDSAAARGEAFDMVRPGDTILVKGSRSTAMDLIAKALLERYGKETAGDH</sequence>
<evidence type="ECO:0000256" key="1">
    <source>
        <dbReference type="ARBA" id="ARBA00022490"/>
    </source>
</evidence>
<comment type="pathway">
    <text evidence="10 11">Cell wall biogenesis; peptidoglycan biosynthesis.</text>
</comment>
<evidence type="ECO:0000259" key="14">
    <source>
        <dbReference type="Pfam" id="PF08245"/>
    </source>
</evidence>
<keyword evidence="3 10" id="KW-0132">Cell division</keyword>
<evidence type="ECO:0000256" key="2">
    <source>
        <dbReference type="ARBA" id="ARBA00022598"/>
    </source>
</evidence>
<evidence type="ECO:0000256" key="3">
    <source>
        <dbReference type="ARBA" id="ARBA00022618"/>
    </source>
</evidence>
<dbReference type="Proteomes" id="UP000885672">
    <property type="component" value="Unassembled WGS sequence"/>
</dbReference>
<dbReference type="InterPro" id="IPR051046">
    <property type="entry name" value="MurCDEF_CellWall_CoF430Synth"/>
</dbReference>
<keyword evidence="1 10" id="KW-0963">Cytoplasm</keyword>
<gene>
    <name evidence="10" type="primary">murF</name>
    <name evidence="15" type="ORF">ENN51_00595</name>
</gene>
<protein>
    <recommendedName>
        <fullName evidence="10 11">UDP-N-acetylmuramoyl-tripeptide--D-alanyl-D-alanine ligase</fullName>
        <ecNumber evidence="10 11">6.3.2.10</ecNumber>
    </recommendedName>
    <alternativeName>
        <fullName evidence="10">D-alanyl-D-alanine-adding enzyme</fullName>
    </alternativeName>
</protein>
<dbReference type="Gene3D" id="3.40.1390.10">
    <property type="entry name" value="MurE/MurF, N-terminal domain"/>
    <property type="match status" value="1"/>
</dbReference>
<dbReference type="Pfam" id="PF02875">
    <property type="entry name" value="Mur_ligase_C"/>
    <property type="match status" value="1"/>
</dbReference>
<evidence type="ECO:0000256" key="8">
    <source>
        <dbReference type="ARBA" id="ARBA00023306"/>
    </source>
</evidence>
<comment type="subcellular location">
    <subcellularLocation>
        <location evidence="10 11">Cytoplasm</location>
    </subcellularLocation>
</comment>
<comment type="caution">
    <text evidence="15">The sequence shown here is derived from an EMBL/GenBank/DDBJ whole genome shotgun (WGS) entry which is preliminary data.</text>
</comment>
<accession>A0A7V0T418</accession>
<evidence type="ECO:0000256" key="6">
    <source>
        <dbReference type="ARBA" id="ARBA00022960"/>
    </source>
</evidence>
<comment type="similarity">
    <text evidence="10">Belongs to the MurCDEF family. MurF subfamily.</text>
</comment>
<dbReference type="EMBL" id="DSBX01000017">
    <property type="protein sequence ID" value="HDQ98772.1"/>
    <property type="molecule type" value="Genomic_DNA"/>
</dbReference>
<dbReference type="InterPro" id="IPR036565">
    <property type="entry name" value="Mur-like_cat_sf"/>
</dbReference>
<dbReference type="Pfam" id="PF08245">
    <property type="entry name" value="Mur_ligase_M"/>
    <property type="match status" value="1"/>
</dbReference>
<dbReference type="PANTHER" id="PTHR43024:SF1">
    <property type="entry name" value="UDP-N-ACETYLMURAMOYL-TRIPEPTIDE--D-ALANYL-D-ALANINE LIGASE"/>
    <property type="match status" value="1"/>
</dbReference>
<dbReference type="EC" id="6.3.2.10" evidence="10 11"/>
<dbReference type="GO" id="GO:0005737">
    <property type="term" value="C:cytoplasm"/>
    <property type="evidence" value="ECO:0007669"/>
    <property type="project" value="UniProtKB-SubCell"/>
</dbReference>
<comment type="catalytic activity">
    <reaction evidence="10 11">
        <text>D-alanyl-D-alanine + UDP-N-acetyl-alpha-D-muramoyl-L-alanyl-gamma-D-glutamyl-meso-2,6-diaminopimelate + ATP = UDP-N-acetyl-alpha-D-muramoyl-L-alanyl-gamma-D-glutamyl-meso-2,6-diaminopimeloyl-D-alanyl-D-alanine + ADP + phosphate + H(+)</text>
        <dbReference type="Rhea" id="RHEA:28374"/>
        <dbReference type="ChEBI" id="CHEBI:15378"/>
        <dbReference type="ChEBI" id="CHEBI:30616"/>
        <dbReference type="ChEBI" id="CHEBI:43474"/>
        <dbReference type="ChEBI" id="CHEBI:57822"/>
        <dbReference type="ChEBI" id="CHEBI:61386"/>
        <dbReference type="ChEBI" id="CHEBI:83905"/>
        <dbReference type="ChEBI" id="CHEBI:456216"/>
        <dbReference type="EC" id="6.3.2.10"/>
    </reaction>
</comment>
<dbReference type="InterPro" id="IPR036615">
    <property type="entry name" value="Mur_ligase_C_dom_sf"/>
</dbReference>
<feature type="binding site" evidence="10">
    <location>
        <begin position="110"/>
        <end position="116"/>
    </location>
    <ligand>
        <name>ATP</name>
        <dbReference type="ChEBI" id="CHEBI:30616"/>
    </ligand>
</feature>
<evidence type="ECO:0000259" key="12">
    <source>
        <dbReference type="Pfam" id="PF01225"/>
    </source>
</evidence>
<dbReference type="Pfam" id="PF01225">
    <property type="entry name" value="Mur_ligase"/>
    <property type="match status" value="1"/>
</dbReference>
<proteinExistence type="inferred from homology"/>
<keyword evidence="5 10" id="KW-0067">ATP-binding</keyword>
<evidence type="ECO:0000256" key="7">
    <source>
        <dbReference type="ARBA" id="ARBA00022984"/>
    </source>
</evidence>
<keyword evidence="9 10" id="KW-0961">Cell wall biogenesis/degradation</keyword>
<evidence type="ECO:0000313" key="15">
    <source>
        <dbReference type="EMBL" id="HDQ98772.1"/>
    </source>
</evidence>
<evidence type="ECO:0000256" key="4">
    <source>
        <dbReference type="ARBA" id="ARBA00022741"/>
    </source>
</evidence>
<dbReference type="InterPro" id="IPR035911">
    <property type="entry name" value="MurE/MurF_N"/>
</dbReference>
<dbReference type="SUPFAM" id="SSF53623">
    <property type="entry name" value="MurD-like peptide ligases, catalytic domain"/>
    <property type="match status" value="1"/>
</dbReference>
<keyword evidence="2 10" id="KW-0436">Ligase</keyword>
<dbReference type="Gene3D" id="3.40.1190.10">
    <property type="entry name" value="Mur-like, catalytic domain"/>
    <property type="match status" value="1"/>
</dbReference>
<dbReference type="SUPFAM" id="SSF63418">
    <property type="entry name" value="MurE/MurF N-terminal domain"/>
    <property type="match status" value="1"/>
</dbReference>
<dbReference type="InterPro" id="IPR005863">
    <property type="entry name" value="UDP-N-AcMur_synth"/>
</dbReference>
<dbReference type="InterPro" id="IPR000713">
    <property type="entry name" value="Mur_ligase_N"/>
</dbReference>
<dbReference type="SUPFAM" id="SSF53244">
    <property type="entry name" value="MurD-like peptide ligases, peptide-binding domain"/>
    <property type="match status" value="1"/>
</dbReference>
<dbReference type="UniPathway" id="UPA00219"/>
<reference evidence="15" key="1">
    <citation type="journal article" date="2020" name="mSystems">
        <title>Genome- and Community-Level Interaction Insights into Carbon Utilization and Element Cycling Functions of Hydrothermarchaeota in Hydrothermal Sediment.</title>
        <authorList>
            <person name="Zhou Z."/>
            <person name="Liu Y."/>
            <person name="Xu W."/>
            <person name="Pan J."/>
            <person name="Luo Z.H."/>
            <person name="Li M."/>
        </authorList>
    </citation>
    <scope>NUCLEOTIDE SEQUENCE [LARGE SCALE GENOMIC DNA]</scope>
    <source>
        <strain evidence="15">SpSt-1182</strain>
    </source>
</reference>
<keyword evidence="8 10" id="KW-0131">Cell cycle</keyword>
<evidence type="ECO:0000256" key="10">
    <source>
        <dbReference type="HAMAP-Rule" id="MF_02019"/>
    </source>
</evidence>
<evidence type="ECO:0000259" key="13">
    <source>
        <dbReference type="Pfam" id="PF02875"/>
    </source>
</evidence>
<dbReference type="NCBIfam" id="TIGR01143">
    <property type="entry name" value="murF"/>
    <property type="match status" value="1"/>
</dbReference>
<dbReference type="GO" id="GO:0071555">
    <property type="term" value="P:cell wall organization"/>
    <property type="evidence" value="ECO:0007669"/>
    <property type="project" value="UniProtKB-KW"/>
</dbReference>
<dbReference type="GO" id="GO:0047480">
    <property type="term" value="F:UDP-N-acetylmuramoyl-tripeptide-D-alanyl-D-alanine ligase activity"/>
    <property type="evidence" value="ECO:0007669"/>
    <property type="project" value="UniProtKB-UniRule"/>
</dbReference>
<dbReference type="PANTHER" id="PTHR43024">
    <property type="entry name" value="UDP-N-ACETYLMURAMOYL-TRIPEPTIDE--D-ALANYL-D-ALANINE LIGASE"/>
    <property type="match status" value="1"/>
</dbReference>
<dbReference type="InterPro" id="IPR013221">
    <property type="entry name" value="Mur_ligase_cen"/>
</dbReference>
<dbReference type="GO" id="GO:0005524">
    <property type="term" value="F:ATP binding"/>
    <property type="evidence" value="ECO:0007669"/>
    <property type="project" value="UniProtKB-UniRule"/>
</dbReference>
<keyword evidence="6 10" id="KW-0133">Cell shape</keyword>
<evidence type="ECO:0000256" key="9">
    <source>
        <dbReference type="ARBA" id="ARBA00023316"/>
    </source>
</evidence>
<evidence type="ECO:0000256" key="5">
    <source>
        <dbReference type="ARBA" id="ARBA00022840"/>
    </source>
</evidence>
<organism evidence="15">
    <name type="scientific">candidate division WOR-3 bacterium</name>
    <dbReference type="NCBI Taxonomy" id="2052148"/>
    <lineage>
        <taxon>Bacteria</taxon>
        <taxon>Bacteria division WOR-3</taxon>
    </lineage>
</organism>
<dbReference type="HAMAP" id="MF_02019">
    <property type="entry name" value="MurF"/>
    <property type="match status" value="1"/>
</dbReference>
<dbReference type="GO" id="GO:0008360">
    <property type="term" value="P:regulation of cell shape"/>
    <property type="evidence" value="ECO:0007669"/>
    <property type="project" value="UniProtKB-KW"/>
</dbReference>
<name>A0A7V0T418_UNCW3</name>
<dbReference type="InterPro" id="IPR004101">
    <property type="entry name" value="Mur_ligase_C"/>
</dbReference>